<organism evidence="3 4">
    <name type="scientific">Streptomyces montanisoli</name>
    <dbReference type="NCBI Taxonomy" id="2798581"/>
    <lineage>
        <taxon>Bacteria</taxon>
        <taxon>Bacillati</taxon>
        <taxon>Actinomycetota</taxon>
        <taxon>Actinomycetes</taxon>
        <taxon>Kitasatosporales</taxon>
        <taxon>Streptomycetaceae</taxon>
        <taxon>Streptomyces</taxon>
    </lineage>
</organism>
<keyword evidence="2" id="KW-0472">Membrane</keyword>
<evidence type="ECO:0000313" key="3">
    <source>
        <dbReference type="EMBL" id="MBP0456846.1"/>
    </source>
</evidence>
<dbReference type="Proteomes" id="UP000670475">
    <property type="component" value="Unassembled WGS sequence"/>
</dbReference>
<dbReference type="AlphaFoldDB" id="A0A940RU47"/>
<proteinExistence type="predicted"/>
<keyword evidence="2" id="KW-1133">Transmembrane helix</keyword>
<name>A0A940RU47_9ACTN</name>
<reference evidence="3" key="1">
    <citation type="submission" date="2021-03" db="EMBL/GenBank/DDBJ databases">
        <title>Whole genome sequence of Streptomyces bomunensis MMS17-BM035.</title>
        <authorList>
            <person name="Lee J.H."/>
        </authorList>
    </citation>
    <scope>NUCLEOTIDE SEQUENCE</scope>
    <source>
        <strain evidence="3">MMS17-BM035</strain>
    </source>
</reference>
<feature type="transmembrane region" description="Helical" evidence="2">
    <location>
        <begin position="84"/>
        <end position="104"/>
    </location>
</feature>
<accession>A0A940RU47</accession>
<dbReference type="Pfam" id="PF07332">
    <property type="entry name" value="Phage_holin_3_6"/>
    <property type="match status" value="1"/>
</dbReference>
<evidence type="ECO:0000256" key="1">
    <source>
        <dbReference type="SAM" id="MobiDB-lite"/>
    </source>
</evidence>
<gene>
    <name evidence="3" type="ORF">JFN87_04905</name>
</gene>
<evidence type="ECO:0000313" key="4">
    <source>
        <dbReference type="Proteomes" id="UP000670475"/>
    </source>
</evidence>
<sequence>MPQDSTRETGARLGDAAARLTEDTTELVRQQIGDMRQELLATVRRTGTGLIWLGGAAVCGVFTVSAVYSWVLRELEKTMPPARAAATLGVICAGGAAGLGLLGARQLRDVAVTSQEAARHARADGTDEAGEGEGTGTTPAQ</sequence>
<dbReference type="RefSeq" id="WP_209338628.1">
    <property type="nucleotide sequence ID" value="NZ_JAGIQL010000011.1"/>
</dbReference>
<comment type="caution">
    <text evidence="3">The sequence shown here is derived from an EMBL/GenBank/DDBJ whole genome shotgun (WGS) entry which is preliminary data.</text>
</comment>
<keyword evidence="2" id="KW-0812">Transmembrane</keyword>
<evidence type="ECO:0000256" key="2">
    <source>
        <dbReference type="SAM" id="Phobius"/>
    </source>
</evidence>
<feature type="transmembrane region" description="Helical" evidence="2">
    <location>
        <begin position="50"/>
        <end position="72"/>
    </location>
</feature>
<protein>
    <submittedName>
        <fullName evidence="3">Phage holin family protein</fullName>
    </submittedName>
</protein>
<dbReference type="EMBL" id="JAGIQL010000011">
    <property type="protein sequence ID" value="MBP0456846.1"/>
    <property type="molecule type" value="Genomic_DNA"/>
</dbReference>
<feature type="region of interest" description="Disordered" evidence="1">
    <location>
        <begin position="118"/>
        <end position="141"/>
    </location>
</feature>
<keyword evidence="4" id="KW-1185">Reference proteome</keyword>
<dbReference type="InterPro" id="IPR009937">
    <property type="entry name" value="Phage_holin_3_6"/>
</dbReference>